<dbReference type="InterPro" id="IPR027852">
    <property type="entry name" value="C1ORF64"/>
</dbReference>
<accession>A0A834AHG6</accession>
<organism evidence="2 3">
    <name type="scientific">Phyllostomus discolor</name>
    <name type="common">pale spear-nosed bat</name>
    <dbReference type="NCBI Taxonomy" id="89673"/>
    <lineage>
        <taxon>Eukaryota</taxon>
        <taxon>Metazoa</taxon>
        <taxon>Chordata</taxon>
        <taxon>Craniata</taxon>
        <taxon>Vertebrata</taxon>
        <taxon>Euteleostomi</taxon>
        <taxon>Mammalia</taxon>
        <taxon>Eutheria</taxon>
        <taxon>Laurasiatheria</taxon>
        <taxon>Chiroptera</taxon>
        <taxon>Yangochiroptera</taxon>
        <taxon>Phyllostomidae</taxon>
        <taxon>Phyllostominae</taxon>
        <taxon>Phyllostomus</taxon>
    </lineage>
</organism>
<keyword evidence="2" id="KW-0675">Receptor</keyword>
<feature type="compositionally biased region" description="Basic and acidic residues" evidence="1">
    <location>
        <begin position="1"/>
        <end position="11"/>
    </location>
</feature>
<dbReference type="GO" id="GO:0005737">
    <property type="term" value="C:cytoplasm"/>
    <property type="evidence" value="ECO:0007669"/>
    <property type="project" value="TreeGrafter"/>
</dbReference>
<dbReference type="PANTHER" id="PTHR38494">
    <property type="entry name" value="STEROID RECEPTOR-ASSOCIATED AND REGULATED PROTEIN"/>
    <property type="match status" value="1"/>
</dbReference>
<dbReference type="AlphaFoldDB" id="A0A834AHG6"/>
<evidence type="ECO:0000256" key="1">
    <source>
        <dbReference type="SAM" id="MobiDB-lite"/>
    </source>
</evidence>
<gene>
    <name evidence="2" type="ORF">HJG60_018117</name>
</gene>
<feature type="region of interest" description="Disordered" evidence="1">
    <location>
        <begin position="1"/>
        <end position="32"/>
    </location>
</feature>
<protein>
    <submittedName>
        <fullName evidence="2">Steroid receptor associated and regulated protein</fullName>
    </submittedName>
</protein>
<feature type="region of interest" description="Disordered" evidence="1">
    <location>
        <begin position="109"/>
        <end position="148"/>
    </location>
</feature>
<proteinExistence type="predicted"/>
<evidence type="ECO:0000313" key="2">
    <source>
        <dbReference type="EMBL" id="KAF6111608.1"/>
    </source>
</evidence>
<dbReference type="GO" id="GO:0005634">
    <property type="term" value="C:nucleus"/>
    <property type="evidence" value="ECO:0007669"/>
    <property type="project" value="TreeGrafter"/>
</dbReference>
<evidence type="ECO:0000313" key="3">
    <source>
        <dbReference type="Proteomes" id="UP000664940"/>
    </source>
</evidence>
<dbReference type="EMBL" id="JABVXQ010000005">
    <property type="protein sequence ID" value="KAF6111608.1"/>
    <property type="molecule type" value="Genomic_DNA"/>
</dbReference>
<dbReference type="PANTHER" id="PTHR38494:SF1">
    <property type="entry name" value="STEROID RECEPTOR-ASSOCIATED AND REGULATED PROTEIN"/>
    <property type="match status" value="1"/>
</dbReference>
<dbReference type="GO" id="GO:0030331">
    <property type="term" value="F:nuclear estrogen receptor binding"/>
    <property type="evidence" value="ECO:0007669"/>
    <property type="project" value="TreeGrafter"/>
</dbReference>
<name>A0A834AHG6_9CHIR</name>
<dbReference type="GO" id="GO:0033148">
    <property type="term" value="P:positive regulation of intracellular estrogen receptor signaling pathway"/>
    <property type="evidence" value="ECO:0007669"/>
    <property type="project" value="TreeGrafter"/>
</dbReference>
<reference evidence="2 3" key="1">
    <citation type="journal article" date="2020" name="Nature">
        <title>Six reference-quality genomes reveal evolution of bat adaptations.</title>
        <authorList>
            <person name="Jebb D."/>
            <person name="Huang Z."/>
            <person name="Pippel M."/>
            <person name="Hughes G.M."/>
            <person name="Lavrichenko K."/>
            <person name="Devanna P."/>
            <person name="Winkler S."/>
            <person name="Jermiin L.S."/>
            <person name="Skirmuntt E.C."/>
            <person name="Katzourakis A."/>
            <person name="Burkitt-Gray L."/>
            <person name="Ray D.A."/>
            <person name="Sullivan K.A.M."/>
            <person name="Roscito J.G."/>
            <person name="Kirilenko B.M."/>
            <person name="Davalos L.M."/>
            <person name="Corthals A.P."/>
            <person name="Power M.L."/>
            <person name="Jones G."/>
            <person name="Ransome R.D."/>
            <person name="Dechmann D.K.N."/>
            <person name="Locatelli A.G."/>
            <person name="Puechmaille S.J."/>
            <person name="Fedrigo O."/>
            <person name="Jarvis E.D."/>
            <person name="Hiller M."/>
            <person name="Vernes S.C."/>
            <person name="Myers E.W."/>
            <person name="Teeling E.C."/>
        </authorList>
    </citation>
    <scope>NUCLEOTIDE SEQUENCE [LARGE SCALE GENOMIC DNA]</scope>
    <source>
        <strain evidence="2">Bat1K_MPI-CBG_1</strain>
    </source>
</reference>
<feature type="compositionally biased region" description="Polar residues" evidence="1">
    <location>
        <begin position="117"/>
        <end position="129"/>
    </location>
</feature>
<comment type="caution">
    <text evidence="2">The sequence shown here is derived from an EMBL/GenBank/DDBJ whole genome shotgun (WGS) entry which is preliminary data.</text>
</comment>
<sequence>MASSDHLRDQRASPGIMGLETDPDTNSGGKPARRLKAVPTAHLTFVIDCARGKPLSLAAPPAPAPQAPGPNPGPVTPPMKTYLLFCGHSRSQLIQEAPLGGEHLAQARGTLPPRRGTVTSAFSSVSPLRSQEPPEAKGSPPKMGPTRSSAWKIVMGALKAFFSCVCGRAD</sequence>
<dbReference type="Pfam" id="PF15547">
    <property type="entry name" value="C1ORF64"/>
    <property type="match status" value="1"/>
</dbReference>
<dbReference type="Proteomes" id="UP000664940">
    <property type="component" value="Unassembled WGS sequence"/>
</dbReference>